<evidence type="ECO:0000313" key="2">
    <source>
        <dbReference type="Proteomes" id="UP000628017"/>
    </source>
</evidence>
<accession>A0A916R6K0</accession>
<evidence type="ECO:0000313" key="1">
    <source>
        <dbReference type="EMBL" id="GGA34046.1"/>
    </source>
</evidence>
<proteinExistence type="predicted"/>
<name>A0A916R6K0_9RHOB</name>
<reference evidence="1" key="1">
    <citation type="journal article" date="2014" name="Int. J. Syst. Evol. Microbiol.">
        <title>Complete genome sequence of Corynebacterium casei LMG S-19264T (=DSM 44701T), isolated from a smear-ripened cheese.</title>
        <authorList>
            <consortium name="US DOE Joint Genome Institute (JGI-PGF)"/>
            <person name="Walter F."/>
            <person name="Albersmeier A."/>
            <person name="Kalinowski J."/>
            <person name="Ruckert C."/>
        </authorList>
    </citation>
    <scope>NUCLEOTIDE SEQUENCE</scope>
    <source>
        <strain evidence="1">CGMCC 1.15880</strain>
    </source>
</reference>
<organism evidence="1 2">
    <name type="scientific">Neptunicoccus cionae</name>
    <dbReference type="NCBI Taxonomy" id="2035344"/>
    <lineage>
        <taxon>Bacteria</taxon>
        <taxon>Pseudomonadati</taxon>
        <taxon>Pseudomonadota</taxon>
        <taxon>Alphaproteobacteria</taxon>
        <taxon>Rhodobacterales</taxon>
        <taxon>Paracoccaceae</taxon>
        <taxon>Neptunicoccus</taxon>
    </lineage>
</organism>
<dbReference type="AlphaFoldDB" id="A0A916R6K0"/>
<protein>
    <submittedName>
        <fullName evidence="1">Uncharacterized protein</fullName>
    </submittedName>
</protein>
<gene>
    <name evidence="1" type="ORF">GCM10011498_39020</name>
</gene>
<dbReference type="Proteomes" id="UP000628017">
    <property type="component" value="Unassembled WGS sequence"/>
</dbReference>
<reference evidence="1" key="2">
    <citation type="submission" date="2020-09" db="EMBL/GenBank/DDBJ databases">
        <authorList>
            <person name="Sun Q."/>
            <person name="Zhou Y."/>
        </authorList>
    </citation>
    <scope>NUCLEOTIDE SEQUENCE</scope>
    <source>
        <strain evidence="1">CGMCC 1.15880</strain>
    </source>
</reference>
<dbReference type="EMBL" id="BMKA01000013">
    <property type="protein sequence ID" value="GGA34046.1"/>
    <property type="molecule type" value="Genomic_DNA"/>
</dbReference>
<sequence length="76" mass="8521">MGKSGFTHSEAVVSTHWPWGHTLSNPRWKSGFPTRVLQESLSFLRGTRQKENGHPEGWPLIQSVTQTGRAGHVISR</sequence>
<keyword evidence="2" id="KW-1185">Reference proteome</keyword>
<comment type="caution">
    <text evidence="1">The sequence shown here is derived from an EMBL/GenBank/DDBJ whole genome shotgun (WGS) entry which is preliminary data.</text>
</comment>